<feature type="non-terminal residue" evidence="1">
    <location>
        <position position="1"/>
    </location>
</feature>
<sequence length="276" mass="31837">GVSLVTLCHAESSPRTTLRVHVSVECSDTCTLISRAGCSVDRINWNPRRRKRRSANNNNNNCLCNAGSEWIKIYAISMKADSFVYNSFLNIGSPSTWNVDKCNGIYCPNFFRHPLLDFWNRLPIEQVKLVIYKKQTAVVTMVFDGRNTTIENWFSPNNLKSSPWKDLEPGRTNYFSLAGFRSQRRFYVSNYHDVCSKDRGWLFITEPPVPCSWAKSDYNPTIFYSKTDMKTTWNNVVSVIALRPYWSITLKGFSRTNRSKYLLHLKAANYSIGIFC</sequence>
<accession>A0A0L8FYC5</accession>
<gene>
    <name evidence="1" type="ORF">OCBIM_22004138mg</name>
</gene>
<dbReference type="EMBL" id="KQ425218">
    <property type="protein sequence ID" value="KOF69757.1"/>
    <property type="molecule type" value="Genomic_DNA"/>
</dbReference>
<name>A0A0L8FYC5_OCTBM</name>
<organism evidence="1">
    <name type="scientific">Octopus bimaculoides</name>
    <name type="common">California two-spotted octopus</name>
    <dbReference type="NCBI Taxonomy" id="37653"/>
    <lineage>
        <taxon>Eukaryota</taxon>
        <taxon>Metazoa</taxon>
        <taxon>Spiralia</taxon>
        <taxon>Lophotrochozoa</taxon>
        <taxon>Mollusca</taxon>
        <taxon>Cephalopoda</taxon>
        <taxon>Coleoidea</taxon>
        <taxon>Octopodiformes</taxon>
        <taxon>Octopoda</taxon>
        <taxon>Incirrata</taxon>
        <taxon>Octopodidae</taxon>
        <taxon>Octopus</taxon>
    </lineage>
</organism>
<dbReference type="OrthoDB" id="6096294at2759"/>
<proteinExistence type="predicted"/>
<dbReference type="AlphaFoldDB" id="A0A0L8FYC5"/>
<evidence type="ECO:0000313" key="1">
    <source>
        <dbReference type="EMBL" id="KOF69757.1"/>
    </source>
</evidence>
<protein>
    <submittedName>
        <fullName evidence="1">Uncharacterized protein</fullName>
    </submittedName>
</protein>
<reference evidence="1" key="1">
    <citation type="submission" date="2015-07" db="EMBL/GenBank/DDBJ databases">
        <title>MeaNS - Measles Nucleotide Surveillance Program.</title>
        <authorList>
            <person name="Tran T."/>
            <person name="Druce J."/>
        </authorList>
    </citation>
    <scope>NUCLEOTIDE SEQUENCE</scope>
    <source>
        <strain evidence="1">UCB-OBI-ISO-001</strain>
        <tissue evidence="1">Gonad</tissue>
    </source>
</reference>